<dbReference type="GO" id="GO:0033194">
    <property type="term" value="P:response to hydroperoxide"/>
    <property type="evidence" value="ECO:0007669"/>
    <property type="project" value="TreeGrafter"/>
</dbReference>
<dbReference type="PANTHER" id="PTHR30283">
    <property type="entry name" value="PEROXIDE STRESS RESPONSE PROTEIN YAAA"/>
    <property type="match status" value="1"/>
</dbReference>
<reference evidence="2" key="1">
    <citation type="submission" date="2020-05" db="EMBL/GenBank/DDBJ databases">
        <authorList>
            <person name="Chiriac C."/>
            <person name="Salcher M."/>
            <person name="Ghai R."/>
            <person name="Kavagutti S V."/>
        </authorList>
    </citation>
    <scope>NUCLEOTIDE SEQUENCE</scope>
</reference>
<accession>A0A6J6DAQ3</accession>
<dbReference type="PANTHER" id="PTHR30283:SF4">
    <property type="entry name" value="PEROXIDE STRESS RESISTANCE PROTEIN YAAA"/>
    <property type="match status" value="1"/>
</dbReference>
<feature type="region of interest" description="Disordered" evidence="1">
    <location>
        <begin position="14"/>
        <end position="33"/>
    </location>
</feature>
<dbReference type="InterPro" id="IPR005583">
    <property type="entry name" value="YaaA"/>
</dbReference>
<proteinExistence type="predicted"/>
<gene>
    <name evidence="2" type="ORF">UFOPK1619_00286</name>
</gene>
<dbReference type="AlphaFoldDB" id="A0A6J6DAQ3"/>
<name>A0A6J6DAQ3_9ZZZZ</name>
<sequence length="242" mass="26313">MSAQQFVILLPPTEGKAVGGQKEKPWKPDSGSFGSSLEAHRSELLAHLKKSKGGDQKLLGVSGAHLTRAQDANTHIMNAPSLPAWQRYTGVVWDHLDLSSLTTAQRNSIAKRIYVPSGLAGLVRADDPLPDYRLKMGARLAPFGTLSKWWRDDITDALVKALKGRMLIDLLPNEHRAAINWDLVPTAIRVDLVAHSGGIVGGHNAKAAKGLLARHLFLSTGTDIRRTVALFKHPEYSAKVTS</sequence>
<dbReference type="EMBL" id="CAEZTI010000034">
    <property type="protein sequence ID" value="CAB4559393.1"/>
    <property type="molecule type" value="Genomic_DNA"/>
</dbReference>
<dbReference type="GO" id="GO:0005829">
    <property type="term" value="C:cytosol"/>
    <property type="evidence" value="ECO:0007669"/>
    <property type="project" value="TreeGrafter"/>
</dbReference>
<organism evidence="2">
    <name type="scientific">freshwater metagenome</name>
    <dbReference type="NCBI Taxonomy" id="449393"/>
    <lineage>
        <taxon>unclassified sequences</taxon>
        <taxon>metagenomes</taxon>
        <taxon>ecological metagenomes</taxon>
    </lineage>
</organism>
<evidence type="ECO:0000313" key="2">
    <source>
        <dbReference type="EMBL" id="CAB4559393.1"/>
    </source>
</evidence>
<evidence type="ECO:0000256" key="1">
    <source>
        <dbReference type="SAM" id="MobiDB-lite"/>
    </source>
</evidence>
<dbReference type="Pfam" id="PF03883">
    <property type="entry name" value="H2O2_YaaD"/>
    <property type="match status" value="1"/>
</dbReference>
<protein>
    <submittedName>
        <fullName evidence="2">Unannotated protein</fullName>
    </submittedName>
</protein>